<gene>
    <name evidence="5" type="ORF">JQX08_17345</name>
</gene>
<feature type="signal peptide" evidence="4">
    <location>
        <begin position="1"/>
        <end position="21"/>
    </location>
</feature>
<keyword evidence="6" id="KW-1185">Reference proteome</keyword>
<feature type="chain" id="PRO_5047093344" evidence="4">
    <location>
        <begin position="22"/>
        <end position="453"/>
    </location>
</feature>
<dbReference type="PANTHER" id="PTHR34596:SF2">
    <property type="entry name" value="CHITOPORIN"/>
    <property type="match status" value="1"/>
</dbReference>
<dbReference type="Pfam" id="PF03573">
    <property type="entry name" value="OprD"/>
    <property type="match status" value="1"/>
</dbReference>
<protein>
    <submittedName>
        <fullName evidence="5">OprD family porin</fullName>
    </submittedName>
</protein>
<evidence type="ECO:0000256" key="4">
    <source>
        <dbReference type="SAM" id="SignalP"/>
    </source>
</evidence>
<sequence>MNKSPLVLAVALAALGQQAVAGGFIEDSKSTLTLRNYYYNLNSKNTANNDSEASEWGQGFLFNYASGFTEGTVGAGVDVVGLLGVKLDGGGDGDANVGDRRKPGQLFPLDSDGKAVDDYSKAGVTAKLRLSKTEARLGTLQPKLPVVTFNDGRLLPQLFEGGQITSTEIDNLTLIGGQLEHTKTRSSTDDIGLRIAGANRPTGSPATAAIADSNKFYYAGGDYKLTKDLTAQYYYGNLEDFYKQHFVGLLHNWAIGPGVLKSDLRYFDSNSDGKNSSVAGRAEGYRSSGFYGVTGAGAPITTGEVDNQAWSAFFTYTLGSHALSAGYQALSGDSAFPFLNQGDGSTAYLITDRQIGKFQNAGERTWLTEYSYDFAKVGAPGLKAIITYLSGDNIDSATGDKQEWERDFRLDYTLQDGPLKGLGFSWRNATQRGNFVADSDENRVILSYTLTLL</sequence>
<comment type="caution">
    <text evidence="5">The sequence shown here is derived from an EMBL/GenBank/DDBJ whole genome shotgun (WGS) entry which is preliminary data.</text>
</comment>
<evidence type="ECO:0000313" key="5">
    <source>
        <dbReference type="EMBL" id="MBM7062482.1"/>
    </source>
</evidence>
<evidence type="ECO:0000256" key="2">
    <source>
        <dbReference type="ARBA" id="ARBA00022448"/>
    </source>
</evidence>
<keyword evidence="2" id="KW-0813">Transport</keyword>
<dbReference type="Proteomes" id="UP000717995">
    <property type="component" value="Unassembled WGS sequence"/>
</dbReference>
<evidence type="ECO:0000313" key="6">
    <source>
        <dbReference type="Proteomes" id="UP000717995"/>
    </source>
</evidence>
<accession>A0ABS2IKG6</accession>
<evidence type="ECO:0000256" key="3">
    <source>
        <dbReference type="ARBA" id="ARBA00022729"/>
    </source>
</evidence>
<dbReference type="InterPro" id="IPR023614">
    <property type="entry name" value="Porin_dom_sf"/>
</dbReference>
<proteinExistence type="inferred from homology"/>
<dbReference type="Gene3D" id="2.40.160.10">
    <property type="entry name" value="Porin"/>
    <property type="match status" value="1"/>
</dbReference>
<dbReference type="RefSeq" id="WP_205349666.1">
    <property type="nucleotide sequence ID" value="NZ_JAFEUP010000005.1"/>
</dbReference>
<dbReference type="EMBL" id="JAFEUP010000005">
    <property type="protein sequence ID" value="MBM7062482.1"/>
    <property type="molecule type" value="Genomic_DNA"/>
</dbReference>
<evidence type="ECO:0000256" key="1">
    <source>
        <dbReference type="ARBA" id="ARBA00009075"/>
    </source>
</evidence>
<name>A0ABS2IKG6_9GAMM</name>
<organism evidence="5 6">
    <name type="scientific">Zestomonas insulae</name>
    <dbReference type="NCBI Taxonomy" id="2809017"/>
    <lineage>
        <taxon>Bacteria</taxon>
        <taxon>Pseudomonadati</taxon>
        <taxon>Pseudomonadota</taxon>
        <taxon>Gammaproteobacteria</taxon>
        <taxon>Pseudomonadales</taxon>
        <taxon>Pseudomonadaceae</taxon>
        <taxon>Zestomonas</taxon>
    </lineage>
</organism>
<reference evidence="5 6" key="1">
    <citation type="submission" date="2021-02" db="EMBL/GenBank/DDBJ databases">
        <authorList>
            <person name="Lee D.-H."/>
        </authorList>
    </citation>
    <scope>NUCLEOTIDE SEQUENCE [LARGE SCALE GENOMIC DNA]</scope>
    <source>
        <strain evidence="5 6">UL073</strain>
    </source>
</reference>
<dbReference type="InterPro" id="IPR005318">
    <property type="entry name" value="OM_porin_bac"/>
</dbReference>
<keyword evidence="3 4" id="KW-0732">Signal</keyword>
<comment type="similarity">
    <text evidence="1">Belongs to the outer membrane porin (Opr) (TC 1.B.25) family.</text>
</comment>
<dbReference type="PANTHER" id="PTHR34596">
    <property type="entry name" value="CHITOPORIN"/>
    <property type="match status" value="1"/>
</dbReference>